<feature type="domain" description="CUB" evidence="4">
    <location>
        <begin position="184"/>
        <end position="293"/>
    </location>
</feature>
<accession>A0ABD6E804</accession>
<protein>
    <recommendedName>
        <fullName evidence="8">C-type lectin</fullName>
    </recommendedName>
</protein>
<evidence type="ECO:0000256" key="2">
    <source>
        <dbReference type="PROSITE-ProRule" id="PRU00059"/>
    </source>
</evidence>
<feature type="chain" id="PRO_5044861793" description="C-type lectin" evidence="3">
    <location>
        <begin position="18"/>
        <end position="422"/>
    </location>
</feature>
<dbReference type="Gene3D" id="2.60.120.290">
    <property type="entry name" value="Spermadhesin, CUB domain"/>
    <property type="match status" value="1"/>
</dbReference>
<name>A0ABD6E804_9BILA</name>
<evidence type="ECO:0000313" key="6">
    <source>
        <dbReference type="EMBL" id="MFH4975301.1"/>
    </source>
</evidence>
<proteinExistence type="predicted"/>
<dbReference type="InterPro" id="IPR050976">
    <property type="entry name" value="Snaclec"/>
</dbReference>
<dbReference type="PANTHER" id="PTHR22991">
    <property type="entry name" value="PROTEIN CBG13490"/>
    <property type="match status" value="1"/>
</dbReference>
<evidence type="ECO:0000259" key="4">
    <source>
        <dbReference type="PROSITE" id="PS01180"/>
    </source>
</evidence>
<sequence length="422" mass="47797">MIILFVILLHCIGSIIGRDEISVSTSLPIKSVECPVGYSHIHGHCYKYFQNAMRYWDASKTCENNGGYLVIITDETALTDVLDFAKDAKSWWIGLHIVKNKGSGKPTINDFRWSDGTKPNYTDWTYTFPRDITRYGSCVRMLGNTGGWENRHCLRYRLPFVCESPGIVVTPTTITPTISPSDVCPSEMYYLDGGEIYSPGYPLGYASHLTCVYELVCHIGETIKLEFEDLNLSGNSTITLRHMNGEQTVVDYVIDMNTAERKFNTTVSNVMYVEFRSGPAGGSWMFRWSKQTDESITCPPSYIGHNGYCYKFDRTPLTYSMATMACMRDNAFIASIGGVQENEYVNLLGGESDALWIGLKIGDQSVWADKSDSKYRNWMEGYPKPKTYYGSCVRMNIIKNGKWQNVPCEWIQLPFVCKKQGK</sequence>
<dbReference type="InterPro" id="IPR001304">
    <property type="entry name" value="C-type_lectin-like"/>
</dbReference>
<reference evidence="6 7" key="1">
    <citation type="submission" date="2024-08" db="EMBL/GenBank/DDBJ databases">
        <title>Gnathostoma spinigerum genome.</title>
        <authorList>
            <person name="Gonzalez-Bertolin B."/>
            <person name="Monzon S."/>
            <person name="Zaballos A."/>
            <person name="Jimenez P."/>
            <person name="Dekumyoy P."/>
            <person name="Varona S."/>
            <person name="Cuesta I."/>
            <person name="Sumanam S."/>
            <person name="Adisakwattana P."/>
            <person name="Gasser R.B."/>
            <person name="Hernandez-Gonzalez A."/>
            <person name="Young N.D."/>
            <person name="Perteguer M.J."/>
        </authorList>
    </citation>
    <scope>NUCLEOTIDE SEQUENCE [LARGE SCALE GENOMIC DNA]</scope>
    <source>
        <strain evidence="6">AL3</strain>
        <tissue evidence="6">Liver</tissue>
    </source>
</reference>
<dbReference type="Pfam" id="PF00059">
    <property type="entry name" value="Lectin_C"/>
    <property type="match status" value="2"/>
</dbReference>
<feature type="domain" description="C-type lectin" evidence="5">
    <location>
        <begin position="305"/>
        <end position="409"/>
    </location>
</feature>
<evidence type="ECO:0008006" key="8">
    <source>
        <dbReference type="Google" id="ProtNLM"/>
    </source>
</evidence>
<dbReference type="InterPro" id="IPR018378">
    <property type="entry name" value="C-type_lectin_CS"/>
</dbReference>
<evidence type="ECO:0000313" key="7">
    <source>
        <dbReference type="Proteomes" id="UP001608902"/>
    </source>
</evidence>
<evidence type="ECO:0000256" key="1">
    <source>
        <dbReference type="ARBA" id="ARBA00023157"/>
    </source>
</evidence>
<dbReference type="SMART" id="SM00034">
    <property type="entry name" value="CLECT"/>
    <property type="match status" value="2"/>
</dbReference>
<feature type="disulfide bond" evidence="2">
    <location>
        <begin position="184"/>
        <end position="211"/>
    </location>
</feature>
<keyword evidence="3" id="KW-0732">Signal</keyword>
<dbReference type="Gene3D" id="3.10.100.10">
    <property type="entry name" value="Mannose-Binding Protein A, subunit A"/>
    <property type="match status" value="2"/>
</dbReference>
<dbReference type="Proteomes" id="UP001608902">
    <property type="component" value="Unassembled WGS sequence"/>
</dbReference>
<dbReference type="PANTHER" id="PTHR22991:SF40">
    <property type="entry name" value="PROTEIN CBG13490"/>
    <property type="match status" value="1"/>
</dbReference>
<keyword evidence="7" id="KW-1185">Reference proteome</keyword>
<dbReference type="SUPFAM" id="SSF56436">
    <property type="entry name" value="C-type lectin-like"/>
    <property type="match status" value="2"/>
</dbReference>
<evidence type="ECO:0000259" key="5">
    <source>
        <dbReference type="PROSITE" id="PS50041"/>
    </source>
</evidence>
<keyword evidence="1 2" id="KW-1015">Disulfide bond</keyword>
<dbReference type="EMBL" id="JBGFUD010000825">
    <property type="protein sequence ID" value="MFH4975301.1"/>
    <property type="molecule type" value="Genomic_DNA"/>
</dbReference>
<dbReference type="CDD" id="cd00041">
    <property type="entry name" value="CUB"/>
    <property type="match status" value="1"/>
</dbReference>
<evidence type="ECO:0000256" key="3">
    <source>
        <dbReference type="SAM" id="SignalP"/>
    </source>
</evidence>
<feature type="domain" description="C-type lectin" evidence="5">
    <location>
        <begin position="41"/>
        <end position="153"/>
    </location>
</feature>
<comment type="caution">
    <text evidence="6">The sequence shown here is derived from an EMBL/GenBank/DDBJ whole genome shotgun (WGS) entry which is preliminary data.</text>
</comment>
<dbReference type="SMART" id="SM00042">
    <property type="entry name" value="CUB"/>
    <property type="match status" value="1"/>
</dbReference>
<dbReference type="CDD" id="cd00037">
    <property type="entry name" value="CLECT"/>
    <property type="match status" value="2"/>
</dbReference>
<comment type="caution">
    <text evidence="2">Lacks conserved residue(s) required for the propagation of feature annotation.</text>
</comment>
<dbReference type="Pfam" id="PF00431">
    <property type="entry name" value="CUB"/>
    <property type="match status" value="1"/>
</dbReference>
<feature type="signal peptide" evidence="3">
    <location>
        <begin position="1"/>
        <end position="17"/>
    </location>
</feature>
<dbReference type="InterPro" id="IPR000859">
    <property type="entry name" value="CUB_dom"/>
</dbReference>
<dbReference type="SUPFAM" id="SSF49854">
    <property type="entry name" value="Spermadhesin, CUB domain"/>
    <property type="match status" value="1"/>
</dbReference>
<organism evidence="6 7">
    <name type="scientific">Gnathostoma spinigerum</name>
    <dbReference type="NCBI Taxonomy" id="75299"/>
    <lineage>
        <taxon>Eukaryota</taxon>
        <taxon>Metazoa</taxon>
        <taxon>Ecdysozoa</taxon>
        <taxon>Nematoda</taxon>
        <taxon>Chromadorea</taxon>
        <taxon>Rhabditida</taxon>
        <taxon>Spirurina</taxon>
        <taxon>Gnathostomatomorpha</taxon>
        <taxon>Gnathostomatoidea</taxon>
        <taxon>Gnathostomatidae</taxon>
        <taxon>Gnathostoma</taxon>
    </lineage>
</organism>
<dbReference type="InterPro" id="IPR016187">
    <property type="entry name" value="CTDL_fold"/>
</dbReference>
<gene>
    <name evidence="6" type="ORF">AB6A40_002010</name>
</gene>
<dbReference type="PROSITE" id="PS50041">
    <property type="entry name" value="C_TYPE_LECTIN_2"/>
    <property type="match status" value="2"/>
</dbReference>
<dbReference type="PROSITE" id="PS00615">
    <property type="entry name" value="C_TYPE_LECTIN_1"/>
    <property type="match status" value="2"/>
</dbReference>
<dbReference type="InterPro" id="IPR016186">
    <property type="entry name" value="C-type_lectin-like/link_sf"/>
</dbReference>
<dbReference type="PROSITE" id="PS01180">
    <property type="entry name" value="CUB"/>
    <property type="match status" value="1"/>
</dbReference>
<dbReference type="InterPro" id="IPR035914">
    <property type="entry name" value="Sperma_CUB_dom_sf"/>
</dbReference>
<dbReference type="AlphaFoldDB" id="A0ABD6E804"/>